<proteinExistence type="predicted"/>
<reference evidence="1" key="1">
    <citation type="submission" date="2022-06" db="EMBL/GenBank/DDBJ databases">
        <authorList>
            <person name="Berger JAMES D."/>
            <person name="Berger JAMES D."/>
        </authorList>
    </citation>
    <scope>NUCLEOTIDE SEQUENCE [LARGE SCALE GENOMIC DNA]</scope>
</reference>
<accession>A0AA85IXI1</accession>
<keyword evidence="1" id="KW-1185">Reference proteome</keyword>
<organism evidence="1 2">
    <name type="scientific">Trichobilharzia regenti</name>
    <name type="common">Nasal bird schistosome</name>
    <dbReference type="NCBI Taxonomy" id="157069"/>
    <lineage>
        <taxon>Eukaryota</taxon>
        <taxon>Metazoa</taxon>
        <taxon>Spiralia</taxon>
        <taxon>Lophotrochozoa</taxon>
        <taxon>Platyhelminthes</taxon>
        <taxon>Trematoda</taxon>
        <taxon>Digenea</taxon>
        <taxon>Strigeidida</taxon>
        <taxon>Schistosomatoidea</taxon>
        <taxon>Schistosomatidae</taxon>
        <taxon>Trichobilharzia</taxon>
    </lineage>
</organism>
<name>A0AA85IXI1_TRIRE</name>
<dbReference type="WBParaSite" id="TREG1_112060.1">
    <property type="protein sequence ID" value="TREG1_112060.1"/>
    <property type="gene ID" value="TREG1_112060"/>
</dbReference>
<evidence type="ECO:0000313" key="1">
    <source>
        <dbReference type="Proteomes" id="UP000050795"/>
    </source>
</evidence>
<protein>
    <submittedName>
        <fullName evidence="2">Uncharacterized protein</fullName>
    </submittedName>
</protein>
<reference evidence="2" key="2">
    <citation type="submission" date="2023-11" db="UniProtKB">
        <authorList>
            <consortium name="WormBaseParasite"/>
        </authorList>
    </citation>
    <scope>IDENTIFICATION</scope>
</reference>
<evidence type="ECO:0000313" key="2">
    <source>
        <dbReference type="WBParaSite" id="TREG1_112060.1"/>
    </source>
</evidence>
<sequence>MHKSIPETAVFTRQRGCFSHKKWNGENEKVESLHNNWPMRAGKNYDSGIRKNRMEYESVFATGIQRNAAPLLYRSELKLKAQGMVAYNNHLNGVWACTHCIM</sequence>
<dbReference type="Proteomes" id="UP000050795">
    <property type="component" value="Unassembled WGS sequence"/>
</dbReference>
<dbReference type="AlphaFoldDB" id="A0AA85IXI1"/>